<evidence type="ECO:0000256" key="3">
    <source>
        <dbReference type="SAM" id="MobiDB-lite"/>
    </source>
</evidence>
<feature type="region of interest" description="Disordered" evidence="3">
    <location>
        <begin position="79"/>
        <end position="99"/>
    </location>
</feature>
<feature type="region of interest" description="Disordered" evidence="3">
    <location>
        <begin position="114"/>
        <end position="136"/>
    </location>
</feature>
<feature type="compositionally biased region" description="Basic and acidic residues" evidence="3">
    <location>
        <begin position="86"/>
        <end position="99"/>
    </location>
</feature>
<feature type="compositionally biased region" description="Basic and acidic residues" evidence="3">
    <location>
        <begin position="687"/>
        <end position="698"/>
    </location>
</feature>
<feature type="coiled-coil region" evidence="2">
    <location>
        <begin position="205"/>
        <end position="281"/>
    </location>
</feature>
<dbReference type="AlphaFoldDB" id="A0A8T1VVL6"/>
<accession>A0A8T1VVL6</accession>
<evidence type="ECO:0000313" key="4">
    <source>
        <dbReference type="EMBL" id="KAG7384069.1"/>
    </source>
</evidence>
<feature type="region of interest" description="Disordered" evidence="3">
    <location>
        <begin position="410"/>
        <end position="432"/>
    </location>
</feature>
<protein>
    <submittedName>
        <fullName evidence="4">Uncharacterized protein</fullName>
    </submittedName>
</protein>
<feature type="compositionally biased region" description="Basic and acidic residues" evidence="3">
    <location>
        <begin position="508"/>
        <end position="526"/>
    </location>
</feature>
<dbReference type="EMBL" id="JAGDFM010000157">
    <property type="protein sequence ID" value="KAG7384069.1"/>
    <property type="molecule type" value="Genomic_DNA"/>
</dbReference>
<name>A0A8T1VVL6_9STRA</name>
<feature type="region of interest" description="Disordered" evidence="3">
    <location>
        <begin position="607"/>
        <end position="630"/>
    </location>
</feature>
<dbReference type="Proteomes" id="UP000694044">
    <property type="component" value="Unassembled WGS sequence"/>
</dbReference>
<reference evidence="4" key="1">
    <citation type="submission" date="2021-02" db="EMBL/GenBank/DDBJ databases">
        <authorList>
            <person name="Palmer J.M."/>
        </authorList>
    </citation>
    <scope>NUCLEOTIDE SEQUENCE</scope>
    <source>
        <strain evidence="4">SCRP734</strain>
    </source>
</reference>
<dbReference type="PANTHER" id="PTHR21549">
    <property type="entry name" value="MUTATED IN BLADDER CANCER 1"/>
    <property type="match status" value="1"/>
</dbReference>
<evidence type="ECO:0000256" key="1">
    <source>
        <dbReference type="ARBA" id="ARBA00023054"/>
    </source>
</evidence>
<dbReference type="InterPro" id="IPR039902">
    <property type="entry name" value="CCDC148/CCDC112"/>
</dbReference>
<sequence length="745" mass="84869">MGPRPLGGQQLRRLRELREAGDNEVHAQHLKRSGGVSSALYDVRQSVALLTSRTVDAIVQERLQHKGNVSASARLRGRVAAARRGVQTERSERPGDELRPVERTKTTIKIAAVRRRGAMSSEEDTSGGRRRMGRQEAEWSEKQLQYRARVATMEKECRAAWQSFFAGAGVSTASAGFVSPAEVNKLIEEMETLREEGVHKVKHQLRKLSSKASDVQAKVKEIENGDQFLSELQERIDAMEAALAKFRLNHRQQFEEYALEEKVLEKELASFMEKLQGWENETTPQLSRGGASTASLGPRLTHLNSRDALNSQYDSVSKIQSGSDIGGECGDCSSGNQEEDRTARIGTPDELGMVNRVRLLNDAILRSGGLKGGWDSREHAAFTTLLVKCGLTDDVLLQCLLPETSERQSLRVNASNQDSNNGETSQTNSRSDFETRVARFLRKCMRKIVTQTESSVRSHFEWHLRHLELVEEKKRVIQEWKMRKEEERRQIIQCGFEAYGNSLESLDHDRIPETSRDNSSRKLTDRAKHKSRDKTERLLEQWKLEKKQKDEEHEQRKLELQRKRDAVEAKRKQEQLDAKQKVLLYKLQKEQEAMMLEHAPKLRQDVADEGLPTGSLPFSSPTSKEDLDERSRIAIEYAKAKRLRLQQIEERKKKGQQLPPRPENKTADDSVNTSPQPVLALNATEASKARDLSKEEIRRKARRRERQSAHDAYIPGKRAIPDVKFKSFGHVPIQPRAVPAWRKNI</sequence>
<keyword evidence="1 2" id="KW-0175">Coiled coil</keyword>
<evidence type="ECO:0000313" key="5">
    <source>
        <dbReference type="Proteomes" id="UP000694044"/>
    </source>
</evidence>
<feature type="compositionally biased region" description="Polar residues" evidence="3">
    <location>
        <begin position="410"/>
        <end position="430"/>
    </location>
</feature>
<dbReference type="OrthoDB" id="2152435at2759"/>
<comment type="caution">
    <text evidence="4">The sequence shown here is derived from an EMBL/GenBank/DDBJ whole genome shotgun (WGS) entry which is preliminary data.</text>
</comment>
<organism evidence="4 5">
    <name type="scientific">Phytophthora pseudosyringae</name>
    <dbReference type="NCBI Taxonomy" id="221518"/>
    <lineage>
        <taxon>Eukaryota</taxon>
        <taxon>Sar</taxon>
        <taxon>Stramenopiles</taxon>
        <taxon>Oomycota</taxon>
        <taxon>Peronosporomycetes</taxon>
        <taxon>Peronosporales</taxon>
        <taxon>Peronosporaceae</taxon>
        <taxon>Phytophthora</taxon>
    </lineage>
</organism>
<feature type="region of interest" description="Disordered" evidence="3">
    <location>
        <begin position="650"/>
        <end position="715"/>
    </location>
</feature>
<evidence type="ECO:0000256" key="2">
    <source>
        <dbReference type="SAM" id="Coils"/>
    </source>
</evidence>
<gene>
    <name evidence="4" type="ORF">PHYPSEUDO_002984</name>
</gene>
<dbReference type="PANTHER" id="PTHR21549:SF0">
    <property type="entry name" value="COILED-COIL DOMAIN-CONTAINING PROTEIN 112"/>
    <property type="match status" value="1"/>
</dbReference>
<feature type="region of interest" description="Disordered" evidence="3">
    <location>
        <begin position="508"/>
        <end position="534"/>
    </location>
</feature>
<keyword evidence="5" id="KW-1185">Reference proteome</keyword>
<proteinExistence type="predicted"/>
<feature type="region of interest" description="Disordered" evidence="3">
    <location>
        <begin position="320"/>
        <end position="341"/>
    </location>
</feature>